<evidence type="ECO:0000256" key="2">
    <source>
        <dbReference type="ARBA" id="ARBA00022840"/>
    </source>
</evidence>
<sequence>MNFRINSEISTNSENNPTKDLTSLEYAFTITNEQIGKILTTNINHHVSDNQNSGPVYTSIGSQVLISLETNSTVSDSDLKRLSSDYINTFFSANNSSDDDTSLEMLKNISSKNSKLFEKIITSQYVINCFTNANLDENNMNSSRANSLLEIQYNDTGKPVCAKSYIYYIESNRFKSNPSQKQNKNIFLPQIVNQSSESMSNESDMEYDLTYFKSLLENSSNEMDKLKLSMELFGINSELFLKVFQFIYGITKLSFLKVIENKKTKKLEITGITECLIESLGFVNNESELVDLITTTKSAVNKNHIIKTLTLEAANTKMRELCCILYRQTVYWVLEKINFNLGNEKFKNTLSILDTMGTNNDTGDFDLMCINYFNERLFRFVNYEMFESQNAYYSNKGLVDIPNIELGINNKRCIDFFSSSNFGIFSLIDEQTKNIIKDVYSKTHLLNSLKKFFLMNDDLQSIYFKSCDTKIVQQLNSNIQPGKDRYFCSGLVKNSFKVTHYFGKVEYNTSGFTKNNLSESKIYLENEYMNALTKSKSDSFASALFNNQKDEKNNGMDMFVNTKKLKENTKKLINYMENSKTWFVFCFLAPTSKNDSGISTAYLTSQLSNYKMNQIVRCKRVEYFISFDLDQFRDLFFKKNGTDEIVHKLKKKFKYNDSEFYIFEGLVFFNYECFFNLVYLAKNKLLNANKILYHQPGKSTVFSNSNSENFTKKNN</sequence>
<evidence type="ECO:0000256" key="5">
    <source>
        <dbReference type="ARBA" id="ARBA00023203"/>
    </source>
</evidence>
<keyword evidence="5" id="KW-0009">Actin-binding</keyword>
<keyword evidence="1" id="KW-0547">Nucleotide-binding</keyword>
<dbReference type="InterPro" id="IPR036961">
    <property type="entry name" value="Kinesin_motor_dom_sf"/>
</dbReference>
<keyword evidence="2" id="KW-0067">ATP-binding</keyword>
<organism evidence="7 8">
    <name type="scientific">Furculomyces boomerangus</name>
    <dbReference type="NCBI Taxonomy" id="61424"/>
    <lineage>
        <taxon>Eukaryota</taxon>
        <taxon>Fungi</taxon>
        <taxon>Fungi incertae sedis</taxon>
        <taxon>Zoopagomycota</taxon>
        <taxon>Kickxellomycotina</taxon>
        <taxon>Harpellomycetes</taxon>
        <taxon>Harpellales</taxon>
        <taxon>Harpellaceae</taxon>
        <taxon>Furculomyces</taxon>
    </lineage>
</organism>
<evidence type="ECO:0000259" key="6">
    <source>
        <dbReference type="SMART" id="SM00242"/>
    </source>
</evidence>
<proteinExistence type="predicted"/>
<dbReference type="GO" id="GO:0016020">
    <property type="term" value="C:membrane"/>
    <property type="evidence" value="ECO:0007669"/>
    <property type="project" value="TreeGrafter"/>
</dbReference>
<keyword evidence="3" id="KW-0518">Myosin</keyword>
<dbReference type="GO" id="GO:0005524">
    <property type="term" value="F:ATP binding"/>
    <property type="evidence" value="ECO:0007669"/>
    <property type="project" value="UniProtKB-KW"/>
</dbReference>
<dbReference type="Pfam" id="PF00063">
    <property type="entry name" value="Myosin_head"/>
    <property type="match status" value="1"/>
</dbReference>
<evidence type="ECO:0000256" key="1">
    <source>
        <dbReference type="ARBA" id="ARBA00022741"/>
    </source>
</evidence>
<reference evidence="7 8" key="1">
    <citation type="journal article" date="2018" name="MBio">
        <title>Comparative Genomics Reveals the Core Gene Toolbox for the Fungus-Insect Symbiosis.</title>
        <authorList>
            <person name="Wang Y."/>
            <person name="Stata M."/>
            <person name="Wang W."/>
            <person name="Stajich J.E."/>
            <person name="White M.M."/>
            <person name="Moncalvo J.M."/>
        </authorList>
    </citation>
    <scope>NUCLEOTIDE SEQUENCE [LARGE SCALE GENOMIC DNA]</scope>
    <source>
        <strain evidence="7 8">AUS-77-4</strain>
    </source>
</reference>
<keyword evidence="4" id="KW-0505">Motor protein</keyword>
<dbReference type="AlphaFoldDB" id="A0A2T9YUM9"/>
<dbReference type="Proteomes" id="UP000245699">
    <property type="component" value="Unassembled WGS sequence"/>
</dbReference>
<accession>A0A2T9YUM9</accession>
<evidence type="ECO:0000256" key="4">
    <source>
        <dbReference type="ARBA" id="ARBA00023175"/>
    </source>
</evidence>
<dbReference type="EMBL" id="MBFT01000160">
    <property type="protein sequence ID" value="PVU96053.1"/>
    <property type="molecule type" value="Genomic_DNA"/>
</dbReference>
<dbReference type="SMART" id="SM00242">
    <property type="entry name" value="MYSc"/>
    <property type="match status" value="1"/>
</dbReference>
<dbReference type="PANTHER" id="PTHR13140">
    <property type="entry name" value="MYOSIN"/>
    <property type="match status" value="1"/>
</dbReference>
<evidence type="ECO:0000313" key="7">
    <source>
        <dbReference type="EMBL" id="PVU96053.1"/>
    </source>
</evidence>
<name>A0A2T9YUM9_9FUNG</name>
<evidence type="ECO:0000313" key="8">
    <source>
        <dbReference type="Proteomes" id="UP000245699"/>
    </source>
</evidence>
<dbReference type="Gene3D" id="1.10.10.820">
    <property type="match status" value="1"/>
</dbReference>
<keyword evidence="8" id="KW-1185">Reference proteome</keyword>
<dbReference type="GO" id="GO:0005737">
    <property type="term" value="C:cytoplasm"/>
    <property type="evidence" value="ECO:0007669"/>
    <property type="project" value="TreeGrafter"/>
</dbReference>
<dbReference type="STRING" id="61424.A0A2T9YUM9"/>
<feature type="domain" description="Myosin motor" evidence="6">
    <location>
        <begin position="52"/>
        <end position="683"/>
    </location>
</feature>
<protein>
    <recommendedName>
        <fullName evidence="6">Myosin motor domain-containing protein</fullName>
    </recommendedName>
</protein>
<dbReference type="GO" id="GO:0007015">
    <property type="term" value="P:actin filament organization"/>
    <property type="evidence" value="ECO:0007669"/>
    <property type="project" value="TreeGrafter"/>
</dbReference>
<dbReference type="GO" id="GO:0051015">
    <property type="term" value="F:actin filament binding"/>
    <property type="evidence" value="ECO:0007669"/>
    <property type="project" value="TreeGrafter"/>
</dbReference>
<gene>
    <name evidence="7" type="ORF">BB559_002521</name>
</gene>
<dbReference type="Gene3D" id="1.20.58.530">
    <property type="match status" value="1"/>
</dbReference>
<dbReference type="Gene3D" id="1.20.120.720">
    <property type="entry name" value="Myosin VI head, motor domain, U50 subdomain"/>
    <property type="match status" value="1"/>
</dbReference>
<dbReference type="GO" id="GO:0016459">
    <property type="term" value="C:myosin complex"/>
    <property type="evidence" value="ECO:0007669"/>
    <property type="project" value="UniProtKB-KW"/>
</dbReference>
<evidence type="ECO:0000256" key="3">
    <source>
        <dbReference type="ARBA" id="ARBA00023123"/>
    </source>
</evidence>
<dbReference type="PANTHER" id="PTHR13140:SF706">
    <property type="entry name" value="DILUTE CLASS UNCONVENTIONAL MYOSIN, ISOFORM C"/>
    <property type="match status" value="1"/>
</dbReference>
<dbReference type="SUPFAM" id="SSF52540">
    <property type="entry name" value="P-loop containing nucleoside triphosphate hydrolases"/>
    <property type="match status" value="1"/>
</dbReference>
<dbReference type="InterPro" id="IPR027417">
    <property type="entry name" value="P-loop_NTPase"/>
</dbReference>
<comment type="caution">
    <text evidence="7">The sequence shown here is derived from an EMBL/GenBank/DDBJ whole genome shotgun (WGS) entry which is preliminary data.</text>
</comment>
<dbReference type="Gene3D" id="3.40.850.10">
    <property type="entry name" value="Kinesin motor domain"/>
    <property type="match status" value="1"/>
</dbReference>
<dbReference type="GO" id="GO:0000146">
    <property type="term" value="F:microfilament motor activity"/>
    <property type="evidence" value="ECO:0007669"/>
    <property type="project" value="TreeGrafter"/>
</dbReference>
<dbReference type="InterPro" id="IPR001609">
    <property type="entry name" value="Myosin_head_motor_dom-like"/>
</dbReference>